<dbReference type="RefSeq" id="WP_209637116.1">
    <property type="nucleotide sequence ID" value="NZ_JAGINW010000001.1"/>
</dbReference>
<feature type="domain" description="SCP2" evidence="1">
    <location>
        <begin position="116"/>
        <end position="208"/>
    </location>
</feature>
<dbReference type="InterPro" id="IPR003033">
    <property type="entry name" value="SCP2_sterol-bd_dom"/>
</dbReference>
<dbReference type="EMBL" id="JAGINW010000001">
    <property type="protein sequence ID" value="MBP2321945.1"/>
    <property type="molecule type" value="Genomic_DNA"/>
</dbReference>
<reference evidence="2 3" key="1">
    <citation type="submission" date="2021-03" db="EMBL/GenBank/DDBJ databases">
        <title>Sequencing the genomes of 1000 actinobacteria strains.</title>
        <authorList>
            <person name="Klenk H.-P."/>
        </authorList>
    </citation>
    <scope>NUCLEOTIDE SEQUENCE [LARGE SCALE GENOMIC DNA]</scope>
    <source>
        <strain evidence="2 3">DSM 46670</strain>
    </source>
</reference>
<keyword evidence="3" id="KW-1185">Reference proteome</keyword>
<dbReference type="Pfam" id="PF02036">
    <property type="entry name" value="SCP2"/>
    <property type="match status" value="1"/>
</dbReference>
<evidence type="ECO:0000259" key="1">
    <source>
        <dbReference type="Pfam" id="PF02036"/>
    </source>
</evidence>
<organism evidence="2 3">
    <name type="scientific">Kibdelosporangium banguiense</name>
    <dbReference type="NCBI Taxonomy" id="1365924"/>
    <lineage>
        <taxon>Bacteria</taxon>
        <taxon>Bacillati</taxon>
        <taxon>Actinomycetota</taxon>
        <taxon>Actinomycetes</taxon>
        <taxon>Pseudonocardiales</taxon>
        <taxon>Pseudonocardiaceae</taxon>
        <taxon>Kibdelosporangium</taxon>
    </lineage>
</organism>
<dbReference type="Gene3D" id="3.30.1050.10">
    <property type="entry name" value="SCP2 sterol-binding domain"/>
    <property type="match status" value="1"/>
</dbReference>
<comment type="caution">
    <text evidence="2">The sequence shown here is derived from an EMBL/GenBank/DDBJ whole genome shotgun (WGS) entry which is preliminary data.</text>
</comment>
<dbReference type="InterPro" id="IPR036527">
    <property type="entry name" value="SCP2_sterol-bd_dom_sf"/>
</dbReference>
<dbReference type="SUPFAM" id="SSF55718">
    <property type="entry name" value="SCP-like"/>
    <property type="match status" value="1"/>
</dbReference>
<accession>A0ABS4TBZ4</accession>
<gene>
    <name evidence="2" type="ORF">JOF56_002330</name>
</gene>
<proteinExistence type="predicted"/>
<name>A0ABS4TBZ4_9PSEU</name>
<dbReference type="Proteomes" id="UP001519332">
    <property type="component" value="Unassembled WGS sequence"/>
</dbReference>
<protein>
    <submittedName>
        <fullName evidence="2">Sterol carrier protein</fullName>
    </submittedName>
</protein>
<evidence type="ECO:0000313" key="2">
    <source>
        <dbReference type="EMBL" id="MBP2321945.1"/>
    </source>
</evidence>
<evidence type="ECO:0000313" key="3">
    <source>
        <dbReference type="Proteomes" id="UP001519332"/>
    </source>
</evidence>
<sequence length="213" mass="23501">MPDLSVEAIGKLSPSELVLLIDRLEPADDGLADVDIDAIAKMIDPDKLKGDEFVRLISGLQRLSAASIDLSRMGPQTFARPIANAGKGQLEDVLDRPELRNLILSEIFRRMQLHLRQDRARDVDAVVHWRFSNGTGEDGYDRYETVISNGTCTVNREMSAPSRVTITMPPNEFVRLITSNASAPVLFMTGKLKLRGDLAFAAGLLTLFDLPKP</sequence>